<comment type="caution">
    <text evidence="8">The sequence shown here is derived from an EMBL/GenBank/DDBJ whole genome shotgun (WGS) entry which is preliminary data.</text>
</comment>
<keyword evidence="1" id="KW-0479">Metal-binding</keyword>
<dbReference type="PROSITE" id="PS50016">
    <property type="entry name" value="ZF_PHD_2"/>
    <property type="match status" value="2"/>
</dbReference>
<feature type="compositionally biased region" description="Basic and acidic residues" evidence="5">
    <location>
        <begin position="1347"/>
        <end position="1362"/>
    </location>
</feature>
<feature type="compositionally biased region" description="Polar residues" evidence="5">
    <location>
        <begin position="428"/>
        <end position="439"/>
    </location>
</feature>
<dbReference type="PANTHER" id="PTHR13793:SF107">
    <property type="entry name" value="BROMODOMAIN-CONTAINING PROTEIN HOMOLOG"/>
    <property type="match status" value="1"/>
</dbReference>
<evidence type="ECO:0000256" key="1">
    <source>
        <dbReference type="ARBA" id="ARBA00022723"/>
    </source>
</evidence>
<feature type="compositionally biased region" description="Basic and acidic residues" evidence="5">
    <location>
        <begin position="74"/>
        <end position="88"/>
    </location>
</feature>
<name>A0AAV0CVY3_9ASTE</name>
<dbReference type="PROSITE" id="PS51805">
    <property type="entry name" value="EPHD"/>
    <property type="match status" value="2"/>
</dbReference>
<feature type="region of interest" description="Disordered" evidence="5">
    <location>
        <begin position="1397"/>
        <end position="1420"/>
    </location>
</feature>
<evidence type="ECO:0000256" key="3">
    <source>
        <dbReference type="ARBA" id="ARBA00022833"/>
    </source>
</evidence>
<organism evidence="8 9">
    <name type="scientific">Cuscuta epithymum</name>
    <dbReference type="NCBI Taxonomy" id="186058"/>
    <lineage>
        <taxon>Eukaryota</taxon>
        <taxon>Viridiplantae</taxon>
        <taxon>Streptophyta</taxon>
        <taxon>Embryophyta</taxon>
        <taxon>Tracheophyta</taxon>
        <taxon>Spermatophyta</taxon>
        <taxon>Magnoliopsida</taxon>
        <taxon>eudicotyledons</taxon>
        <taxon>Gunneridae</taxon>
        <taxon>Pentapetalae</taxon>
        <taxon>asterids</taxon>
        <taxon>lamiids</taxon>
        <taxon>Solanales</taxon>
        <taxon>Convolvulaceae</taxon>
        <taxon>Cuscuteae</taxon>
        <taxon>Cuscuta</taxon>
        <taxon>Cuscuta subgen. Cuscuta</taxon>
    </lineage>
</organism>
<protein>
    <submittedName>
        <fullName evidence="8">Uncharacterized protein</fullName>
    </submittedName>
</protein>
<evidence type="ECO:0000256" key="5">
    <source>
        <dbReference type="SAM" id="MobiDB-lite"/>
    </source>
</evidence>
<dbReference type="InterPro" id="IPR050701">
    <property type="entry name" value="Histone_Mod_Regulator"/>
</dbReference>
<dbReference type="SUPFAM" id="SSF57903">
    <property type="entry name" value="FYVE/PHD zinc finger"/>
    <property type="match status" value="2"/>
</dbReference>
<feature type="region of interest" description="Disordered" evidence="5">
    <location>
        <begin position="1343"/>
        <end position="1362"/>
    </location>
</feature>
<feature type="domain" description="PHD-type" evidence="6">
    <location>
        <begin position="240"/>
        <end position="291"/>
    </location>
</feature>
<feature type="compositionally biased region" description="Polar residues" evidence="5">
    <location>
        <begin position="1260"/>
        <end position="1272"/>
    </location>
</feature>
<dbReference type="GO" id="GO:0008270">
    <property type="term" value="F:zinc ion binding"/>
    <property type="evidence" value="ECO:0007669"/>
    <property type="project" value="UniProtKB-KW"/>
</dbReference>
<dbReference type="PANTHER" id="PTHR13793">
    <property type="entry name" value="PHD FINGER PROTEINS"/>
    <property type="match status" value="1"/>
</dbReference>
<dbReference type="GO" id="GO:0005634">
    <property type="term" value="C:nucleus"/>
    <property type="evidence" value="ECO:0007669"/>
    <property type="project" value="UniProtKB-ARBA"/>
</dbReference>
<keyword evidence="3" id="KW-0862">Zinc</keyword>
<feature type="region of interest" description="Disordered" evidence="5">
    <location>
        <begin position="39"/>
        <end position="91"/>
    </location>
</feature>
<feature type="domain" description="PHD-type" evidence="6">
    <location>
        <begin position="1007"/>
        <end position="1056"/>
    </location>
</feature>
<dbReference type="InterPro" id="IPR013083">
    <property type="entry name" value="Znf_RING/FYVE/PHD"/>
</dbReference>
<evidence type="ECO:0000313" key="8">
    <source>
        <dbReference type="EMBL" id="CAH9083739.1"/>
    </source>
</evidence>
<keyword evidence="9" id="KW-1185">Reference proteome</keyword>
<dbReference type="SMART" id="SM00249">
    <property type="entry name" value="PHD"/>
    <property type="match status" value="4"/>
</dbReference>
<dbReference type="CDD" id="cd15571">
    <property type="entry name" value="ePHD"/>
    <property type="match status" value="1"/>
</dbReference>
<dbReference type="Pfam" id="PF13832">
    <property type="entry name" value="zf-HC5HC2H_2"/>
    <property type="match status" value="2"/>
</dbReference>
<dbReference type="Pfam" id="PF13831">
    <property type="entry name" value="PHD_2"/>
    <property type="match status" value="2"/>
</dbReference>
<accession>A0AAV0CVY3</accession>
<gene>
    <name evidence="8" type="ORF">CEPIT_LOCUS8662</name>
</gene>
<dbReference type="InterPro" id="IPR001965">
    <property type="entry name" value="Znf_PHD"/>
</dbReference>
<evidence type="ECO:0000313" key="9">
    <source>
        <dbReference type="Proteomes" id="UP001152523"/>
    </source>
</evidence>
<feature type="compositionally biased region" description="Polar residues" evidence="5">
    <location>
        <begin position="448"/>
        <end position="459"/>
    </location>
</feature>
<dbReference type="EMBL" id="CAMAPF010000045">
    <property type="protein sequence ID" value="CAH9083739.1"/>
    <property type="molecule type" value="Genomic_DNA"/>
</dbReference>
<dbReference type="Proteomes" id="UP001152523">
    <property type="component" value="Unassembled WGS sequence"/>
</dbReference>
<feature type="compositionally biased region" description="Polar residues" evidence="5">
    <location>
        <begin position="465"/>
        <end position="479"/>
    </location>
</feature>
<sequence length="1420" mass="156997">MDKSSFFEGIMKPPLPLEPAMDFYTQACKALCKRSSFHSEDSQTAAAPPTLPRGLAQLLSKHSDSRKRNKKTHAGSETKFSSRQEKSRASGVWPEMEDYFRELDVDDIERLRELSSVLPSKSEKFFSLLSLYGAGNNVDTGVDIPCAFASTSGASNEEGHAQEENEQQQMNVDSIGTAALSTAAIKLEKARPTFSGIEWLLGSRTKIYLTTERPNKKRKLLGGDAGLEKLLVAHPVEGSASLCHYCSVGDIGDTLNRLIVCSSCSMAVHQRCYGVQDDVDESWMCSWCKTKNQVVISEKQCLLCPTKGGALKPSRKRGQGCQEQSALKFAHLFCCQWMPEVYVENTRMMEPVVNIEGIKETRRKLICYLCKVKYGACVRCSNGACRTSFHPICAREARHRMEIWGKLGCDDVELRAFCSKHCSKHSVVHNNGKSEQSGEISAHVPGVSCSNDPNQMIESTENKPQKLNVSQHNGENGSTGIRGANLDQDKLECDAPHEERLLVSVSNSKCQTAHDDTLHHINKDLLEIGINEDSSATDPSSVTILLKKLIEQGIVDVDYLASEMGVSSDSLASMLNDNCMVNEVHCKIVKWLRTRPTMGNVQKTLRIKIKPTKGTKVDSGVVDNTDSAVLTEPEISATIPVKSVPPHRRTKNNIRTVKDDKMLNAVKTHPLGVTDSTLTKDPLCSSTQNIAIDCVSFHDTTTNKPHKDEVLQSAALVDVQPDECAAMDLSAVLNVDARTPSAITMNSVADGIKLKKCRPYIHPLIVKKLNDMGERIIAESAAHEYDGKNCLCLVGLRDGELYLSKASSSSGICCNDENLQSTSGDMVSKYKGTSLEQFIKSRNMSLSELSPMDEVEGEIIFYQHKLLSDAAEKKSLADNLIGKVGRSLQLEIDAARNQEWDTVLVSKYLQELREAKKQGRKERRHKEAQAVLAAATAAAASSSRISSLRKDNPEEAIYQEDPSKLSTSNHTHQQNPCAKDSSCVQQVMSERVSDPLQSGSDFSKDHPRTCDVCGRSETILSSILVCSGCKVSVHLDCYRSVRNSAGPWYCELCDDKLLREELGTPAADLWEKQKPCFLAECGLCGGTTGAFRKSTDGQWVHALCAEWVLGSAVRIGLVSSIEGTSMGRKVSDVCLICHRKHGVCIKCSYGHCRSTFHPYCARSAGLFMAVKTVGGKLIHKAYCAKHSIDQRLKADTQKLGAEELQRLRQIRVDLEKIRLLCERIIKREKLKREMVLCSHEVLASKRDTVVLSALSRRPFSQSSDSATTTSLRGYTDGCKSGSETVQKSDDITVDSTIAGKRRGKFPVLMDNKDQKTDESPGSPIFLTHKPTERITLSGKQIPLRHISSRDPSDDEEKRLTYRKPAETFQKEMIMTSDQASMKNQRLPKGYVYVPLQQLSKEEDVPDTCSEEPSPTEHMDR</sequence>
<dbReference type="InterPro" id="IPR011011">
    <property type="entry name" value="Znf_FYVE_PHD"/>
</dbReference>
<feature type="domain" description="PHD-type" evidence="7">
    <location>
        <begin position="298"/>
        <end position="422"/>
    </location>
</feature>
<feature type="domain" description="PHD-type" evidence="7">
    <location>
        <begin position="1078"/>
        <end position="1187"/>
    </location>
</feature>
<evidence type="ECO:0000256" key="4">
    <source>
        <dbReference type="PROSITE-ProRule" id="PRU00146"/>
    </source>
</evidence>
<dbReference type="GO" id="GO:0006357">
    <property type="term" value="P:regulation of transcription by RNA polymerase II"/>
    <property type="evidence" value="ECO:0007669"/>
    <property type="project" value="TreeGrafter"/>
</dbReference>
<dbReference type="PROSITE" id="PS01359">
    <property type="entry name" value="ZF_PHD_1"/>
    <property type="match status" value="2"/>
</dbReference>
<dbReference type="InterPro" id="IPR034732">
    <property type="entry name" value="EPHD"/>
</dbReference>
<feature type="compositionally biased region" description="Basic residues" evidence="5">
    <location>
        <begin position="64"/>
        <end position="73"/>
    </location>
</feature>
<dbReference type="InterPro" id="IPR019786">
    <property type="entry name" value="Zinc_finger_PHD-type_CS"/>
</dbReference>
<evidence type="ECO:0000259" key="7">
    <source>
        <dbReference type="PROSITE" id="PS51805"/>
    </source>
</evidence>
<dbReference type="InterPro" id="IPR019787">
    <property type="entry name" value="Znf_PHD-finger"/>
</dbReference>
<evidence type="ECO:0000259" key="6">
    <source>
        <dbReference type="PROSITE" id="PS50016"/>
    </source>
</evidence>
<dbReference type="Gene3D" id="3.30.40.10">
    <property type="entry name" value="Zinc/RING finger domain, C3HC4 (zinc finger)"/>
    <property type="match status" value="4"/>
</dbReference>
<feature type="region of interest" description="Disordered" evidence="5">
    <location>
        <begin position="1260"/>
        <end position="1284"/>
    </location>
</feature>
<proteinExistence type="predicted"/>
<feature type="region of interest" description="Disordered" evidence="5">
    <location>
        <begin position="427"/>
        <end position="484"/>
    </location>
</feature>
<keyword evidence="2 4" id="KW-0863">Zinc-finger</keyword>
<reference evidence="8" key="1">
    <citation type="submission" date="2022-07" db="EMBL/GenBank/DDBJ databases">
        <authorList>
            <person name="Macas J."/>
            <person name="Novak P."/>
            <person name="Neumann P."/>
        </authorList>
    </citation>
    <scope>NUCLEOTIDE SEQUENCE</scope>
</reference>
<dbReference type="CDD" id="cd15489">
    <property type="entry name" value="PHD_SF"/>
    <property type="match status" value="1"/>
</dbReference>
<evidence type="ECO:0000256" key="2">
    <source>
        <dbReference type="ARBA" id="ARBA00022771"/>
    </source>
</evidence>